<organism evidence="2 5">
    <name type="scientific">Allgaiera indica</name>
    <dbReference type="NCBI Taxonomy" id="765699"/>
    <lineage>
        <taxon>Bacteria</taxon>
        <taxon>Pseudomonadati</taxon>
        <taxon>Pseudomonadota</taxon>
        <taxon>Alphaproteobacteria</taxon>
        <taxon>Rhodobacterales</taxon>
        <taxon>Paracoccaceae</taxon>
        <taxon>Allgaiera</taxon>
    </lineage>
</organism>
<reference evidence="2" key="1">
    <citation type="journal article" date="2014" name="Int. J. Syst. Evol. Microbiol.">
        <title>Complete genome sequence of Corynebacterium casei LMG S-19264T (=DSM 44701T), isolated from a smear-ripened cheese.</title>
        <authorList>
            <consortium name="US DOE Joint Genome Institute (JGI-PGF)"/>
            <person name="Walter F."/>
            <person name="Albersmeier A."/>
            <person name="Kalinowski J."/>
            <person name="Ruckert C."/>
        </authorList>
    </citation>
    <scope>NUCLEOTIDE SEQUENCE</scope>
    <source>
        <strain evidence="2">CGMCC 1.10859</strain>
    </source>
</reference>
<dbReference type="Proteomes" id="UP000199541">
    <property type="component" value="Unassembled WGS sequence"/>
</dbReference>
<sequence length="167" mass="17510">MSVPPSPIRPTDDAARTLALSLLRDARFAALAVTDPSGAGPMISRVALTLTLSGAPMTLISSLAAHSAALRADPRAALLVGEPGARGDPLTHPRLSLRATARFVDRDSAEHQTLRAHYLTQRPKAALYADFADFSFVVFSATGAALNGGFGKAFILTPEDLQPPPGR</sequence>
<dbReference type="AlphaFoldDB" id="A0AAN5A0G0"/>
<evidence type="ECO:0000259" key="1">
    <source>
        <dbReference type="Pfam" id="PF01243"/>
    </source>
</evidence>
<reference evidence="2" key="3">
    <citation type="submission" date="2023-06" db="EMBL/GenBank/DDBJ databases">
        <authorList>
            <person name="Sun Q."/>
            <person name="Zhou Y."/>
        </authorList>
    </citation>
    <scope>NUCLEOTIDE SEQUENCE</scope>
    <source>
        <strain evidence="2">CGMCC 1.10859</strain>
    </source>
</reference>
<dbReference type="Proteomes" id="UP000634647">
    <property type="component" value="Unassembled WGS sequence"/>
</dbReference>
<evidence type="ECO:0000313" key="5">
    <source>
        <dbReference type="Proteomes" id="UP000634647"/>
    </source>
</evidence>
<accession>A0AAN5A0G0</accession>
<feature type="domain" description="Pyridoxamine 5'-phosphate oxidase N-terminal" evidence="1">
    <location>
        <begin position="21"/>
        <end position="138"/>
    </location>
</feature>
<dbReference type="RefSeq" id="WP_035846466.1">
    <property type="nucleotide sequence ID" value="NZ_BNAB01000012.1"/>
</dbReference>
<dbReference type="Gene3D" id="2.30.110.10">
    <property type="entry name" value="Electron Transport, Fmn-binding Protein, Chain A"/>
    <property type="match status" value="1"/>
</dbReference>
<dbReference type="EMBL" id="FNOB01000012">
    <property type="protein sequence ID" value="SDX24750.1"/>
    <property type="molecule type" value="Genomic_DNA"/>
</dbReference>
<dbReference type="InterPro" id="IPR011576">
    <property type="entry name" value="Pyridox_Oxase_N"/>
</dbReference>
<dbReference type="Pfam" id="PF01243">
    <property type="entry name" value="PNPOx_N"/>
    <property type="match status" value="1"/>
</dbReference>
<name>A0AAN5A0G0_9RHOB</name>
<dbReference type="SUPFAM" id="SSF50475">
    <property type="entry name" value="FMN-binding split barrel"/>
    <property type="match status" value="1"/>
</dbReference>
<proteinExistence type="predicted"/>
<evidence type="ECO:0000313" key="2">
    <source>
        <dbReference type="EMBL" id="GHE03403.1"/>
    </source>
</evidence>
<dbReference type="EMBL" id="BNAB01000012">
    <property type="protein sequence ID" value="GHE03403.1"/>
    <property type="molecule type" value="Genomic_DNA"/>
</dbReference>
<evidence type="ECO:0000313" key="3">
    <source>
        <dbReference type="EMBL" id="SDX24750.1"/>
    </source>
</evidence>
<evidence type="ECO:0000313" key="4">
    <source>
        <dbReference type="Proteomes" id="UP000199541"/>
    </source>
</evidence>
<reference evidence="3 4" key="2">
    <citation type="submission" date="2016-10" db="EMBL/GenBank/DDBJ databases">
        <authorList>
            <person name="Varghese N."/>
            <person name="Submissions S."/>
        </authorList>
    </citation>
    <scope>NUCLEOTIDE SEQUENCE [LARGE SCALE GENOMIC DNA]</scope>
    <source>
        <strain evidence="3 4">DSM 24802</strain>
    </source>
</reference>
<gene>
    <name evidence="2" type="ORF">GCM10008024_26540</name>
    <name evidence="3" type="ORF">SAMN05444006_11293</name>
</gene>
<comment type="caution">
    <text evidence="2">The sequence shown here is derived from an EMBL/GenBank/DDBJ whole genome shotgun (WGS) entry which is preliminary data.</text>
</comment>
<dbReference type="InterPro" id="IPR012349">
    <property type="entry name" value="Split_barrel_FMN-bd"/>
</dbReference>
<keyword evidence="4" id="KW-1185">Reference proteome</keyword>
<protein>
    <submittedName>
        <fullName evidence="2">Pyridoxamine 5'-phosphate oxidase</fullName>
    </submittedName>
</protein>